<feature type="coiled-coil region" evidence="1">
    <location>
        <begin position="116"/>
        <end position="143"/>
    </location>
</feature>
<organism evidence="2 3">
    <name type="scientific">Callosobruchus maculatus</name>
    <name type="common">Southern cowpea weevil</name>
    <name type="synonym">Pulse bruchid</name>
    <dbReference type="NCBI Taxonomy" id="64391"/>
    <lineage>
        <taxon>Eukaryota</taxon>
        <taxon>Metazoa</taxon>
        <taxon>Ecdysozoa</taxon>
        <taxon>Arthropoda</taxon>
        <taxon>Hexapoda</taxon>
        <taxon>Insecta</taxon>
        <taxon>Pterygota</taxon>
        <taxon>Neoptera</taxon>
        <taxon>Endopterygota</taxon>
        <taxon>Coleoptera</taxon>
        <taxon>Polyphaga</taxon>
        <taxon>Cucujiformia</taxon>
        <taxon>Chrysomeloidea</taxon>
        <taxon>Chrysomelidae</taxon>
        <taxon>Bruchinae</taxon>
        <taxon>Bruchini</taxon>
        <taxon>Callosobruchus</taxon>
    </lineage>
</organism>
<gene>
    <name evidence="2" type="ORF">CALMAC_LOCUS1561</name>
</gene>
<protein>
    <submittedName>
        <fullName evidence="2">Uncharacterized protein</fullName>
    </submittedName>
</protein>
<keyword evidence="3" id="KW-1185">Reference proteome</keyword>
<dbReference type="AlphaFoldDB" id="A0A653BJG4"/>
<name>A0A653BJG4_CALMS</name>
<evidence type="ECO:0000256" key="1">
    <source>
        <dbReference type="SAM" id="Coils"/>
    </source>
</evidence>
<feature type="coiled-coil region" evidence="1">
    <location>
        <begin position="210"/>
        <end position="269"/>
    </location>
</feature>
<proteinExistence type="predicted"/>
<evidence type="ECO:0000313" key="3">
    <source>
        <dbReference type="Proteomes" id="UP000410492"/>
    </source>
</evidence>
<keyword evidence="1" id="KW-0175">Coiled coil</keyword>
<reference evidence="2 3" key="1">
    <citation type="submission" date="2019-01" db="EMBL/GenBank/DDBJ databases">
        <authorList>
            <person name="Sayadi A."/>
        </authorList>
    </citation>
    <scope>NUCLEOTIDE SEQUENCE [LARGE SCALE GENOMIC DNA]</scope>
</reference>
<accession>A0A653BJG4</accession>
<sequence length="283" mass="32898">MRLTLDILKQKAPNAEEQSFEKKVSSAKVKLQYKVTLSDIATLKEKLDISESERNDLSRKLEMLENKFKHCCSYKDEIMKRDNDIRRQIEDINESLLKLKTDQTTVVELAKKSDLAVEAVVRMEQLSRKVEKLSQERELYQDLYVKTNGKLCMLEESLSQSIDSCDEDTLAKMIFNKWKLSEEGYNTQTEQKKNILSKMIETVNDEQSTNEKLIFENEQLKKLNKDLKKNFDEINEKKEKALSRKDAVIQELEAKISALTKIEEKREESDTGTVKSETILIDG</sequence>
<dbReference type="EMBL" id="CAACVG010001829">
    <property type="protein sequence ID" value="VEN35741.1"/>
    <property type="molecule type" value="Genomic_DNA"/>
</dbReference>
<dbReference type="Proteomes" id="UP000410492">
    <property type="component" value="Unassembled WGS sequence"/>
</dbReference>
<evidence type="ECO:0000313" key="2">
    <source>
        <dbReference type="EMBL" id="VEN35741.1"/>
    </source>
</evidence>
<dbReference type="OrthoDB" id="6691415at2759"/>
<feature type="coiled-coil region" evidence="1">
    <location>
        <begin position="40"/>
        <end position="67"/>
    </location>
</feature>